<evidence type="ECO:0000259" key="1">
    <source>
        <dbReference type="Pfam" id="PF00485"/>
    </source>
</evidence>
<protein>
    <submittedName>
        <fullName evidence="2">Nucleoside triphosphate hydrolase</fullName>
    </submittedName>
</protein>
<dbReference type="Gene3D" id="3.40.50.300">
    <property type="entry name" value="P-loop containing nucleotide triphosphate hydrolases"/>
    <property type="match status" value="1"/>
</dbReference>
<reference evidence="2" key="2">
    <citation type="submission" date="2023-01" db="EMBL/GenBank/DDBJ databases">
        <title>Draft genome sequence of Sulfitobacter pacificus strain NBRC 109915.</title>
        <authorList>
            <person name="Sun Q."/>
            <person name="Mori K."/>
        </authorList>
    </citation>
    <scope>NUCLEOTIDE SEQUENCE</scope>
    <source>
        <strain evidence="2">NBRC 109915</strain>
    </source>
</reference>
<keyword evidence="2" id="KW-0378">Hydrolase</keyword>
<dbReference type="InterPro" id="IPR006083">
    <property type="entry name" value="PRK/URK"/>
</dbReference>
<keyword evidence="3" id="KW-1185">Reference proteome</keyword>
<gene>
    <name evidence="2" type="primary">frcK</name>
    <name evidence="2" type="ORF">GCM10007927_30180</name>
</gene>
<dbReference type="InterPro" id="IPR027417">
    <property type="entry name" value="P-loop_NTPase"/>
</dbReference>
<name>A0ABQ5VM67_9RHOB</name>
<dbReference type="GO" id="GO:0016787">
    <property type="term" value="F:hydrolase activity"/>
    <property type="evidence" value="ECO:0007669"/>
    <property type="project" value="UniProtKB-KW"/>
</dbReference>
<dbReference type="Pfam" id="PF00485">
    <property type="entry name" value="PRK"/>
    <property type="match status" value="1"/>
</dbReference>
<organism evidence="2 3">
    <name type="scientific">Sulfitobacter pacificus</name>
    <dbReference type="NCBI Taxonomy" id="1499314"/>
    <lineage>
        <taxon>Bacteria</taxon>
        <taxon>Pseudomonadati</taxon>
        <taxon>Pseudomonadota</taxon>
        <taxon>Alphaproteobacteria</taxon>
        <taxon>Rhodobacterales</taxon>
        <taxon>Roseobacteraceae</taxon>
        <taxon>Sulfitobacter</taxon>
    </lineage>
</organism>
<dbReference type="EMBL" id="BSNL01000001">
    <property type="protein sequence ID" value="GLQ28215.1"/>
    <property type="molecule type" value="Genomic_DNA"/>
</dbReference>
<evidence type="ECO:0000313" key="3">
    <source>
        <dbReference type="Proteomes" id="UP001161388"/>
    </source>
</evidence>
<feature type="domain" description="Phosphoribulokinase/uridine kinase" evidence="1">
    <location>
        <begin position="22"/>
        <end position="154"/>
    </location>
</feature>
<dbReference type="RefSeq" id="WP_284374646.1">
    <property type="nucleotide sequence ID" value="NZ_BAABWP010000002.1"/>
</dbReference>
<dbReference type="PANTHER" id="PTHR10285">
    <property type="entry name" value="URIDINE KINASE"/>
    <property type="match status" value="1"/>
</dbReference>
<evidence type="ECO:0000313" key="2">
    <source>
        <dbReference type="EMBL" id="GLQ28215.1"/>
    </source>
</evidence>
<dbReference type="Proteomes" id="UP001161388">
    <property type="component" value="Unassembled WGS sequence"/>
</dbReference>
<sequence length="203" mass="22233">MTQLISLTTRILDTPRQGQRRLIALAGAPASGKSTLADQLAKAISDAGCTSQVVPMDGFHLHNPILTARNLLPRKGAPETFDAIGFRHLIARLRSEDEVFYPTFDRARDIAIAAGGVVNGSCDTVIIEGNYLLYDAPVWRDLANFWDLSIRLETPIATLKTRLVDRWRAHGLTQEQAINRAESNDLPNARLVLAAALPADVNI</sequence>
<accession>A0ABQ5VM67</accession>
<dbReference type="SUPFAM" id="SSF52540">
    <property type="entry name" value="P-loop containing nucleoside triphosphate hydrolases"/>
    <property type="match status" value="1"/>
</dbReference>
<proteinExistence type="predicted"/>
<reference evidence="2" key="1">
    <citation type="journal article" date="2014" name="Int. J. Syst. Evol. Microbiol.">
        <title>Complete genome of a new Firmicutes species belonging to the dominant human colonic microbiota ('Ruminococcus bicirculans') reveals two chromosomes and a selective capacity to utilize plant glucans.</title>
        <authorList>
            <consortium name="NISC Comparative Sequencing Program"/>
            <person name="Wegmann U."/>
            <person name="Louis P."/>
            <person name="Goesmann A."/>
            <person name="Henrissat B."/>
            <person name="Duncan S.H."/>
            <person name="Flint H.J."/>
        </authorList>
    </citation>
    <scope>NUCLEOTIDE SEQUENCE</scope>
    <source>
        <strain evidence="2">NBRC 109915</strain>
    </source>
</reference>
<comment type="caution">
    <text evidence="2">The sequence shown here is derived from an EMBL/GenBank/DDBJ whole genome shotgun (WGS) entry which is preliminary data.</text>
</comment>